<dbReference type="Proteomes" id="UP000052023">
    <property type="component" value="Unassembled WGS sequence"/>
</dbReference>
<dbReference type="EMBL" id="LLYA01000017">
    <property type="protein sequence ID" value="KRR29630.1"/>
    <property type="molecule type" value="Genomic_DNA"/>
</dbReference>
<comment type="caution">
    <text evidence="2">The sequence shown here is derived from an EMBL/GenBank/DDBJ whole genome shotgun (WGS) entry which is preliminary data.</text>
</comment>
<evidence type="ECO:0000256" key="1">
    <source>
        <dbReference type="SAM" id="MobiDB-lite"/>
    </source>
</evidence>
<dbReference type="RefSeq" id="WP_057841895.1">
    <property type="nucleotide sequence ID" value="NZ_LLYA01000017.1"/>
</dbReference>
<feature type="region of interest" description="Disordered" evidence="1">
    <location>
        <begin position="71"/>
        <end position="90"/>
    </location>
</feature>
<accession>A0A0R3NBT9</accession>
<keyword evidence="3" id="KW-1185">Reference proteome</keyword>
<sequence length="90" mass="9230">MIQKIEIGEGGNVAAASATLVEAPSVSETTMTGHQPQIAGFAAVFTLPEEVRAADVAPEVIRRYERRLGAVQAPSGAGSETKGLLPGAVE</sequence>
<protein>
    <submittedName>
        <fullName evidence="2">Uncharacterized protein</fullName>
    </submittedName>
</protein>
<evidence type="ECO:0000313" key="2">
    <source>
        <dbReference type="EMBL" id="KRR29630.1"/>
    </source>
</evidence>
<dbReference type="AlphaFoldDB" id="A0A0R3NBT9"/>
<name>A0A0R3NBT9_9BRAD</name>
<reference evidence="2 3" key="1">
    <citation type="submission" date="2014-03" db="EMBL/GenBank/DDBJ databases">
        <title>Bradyrhizobium valentinum sp. nov., isolated from effective nodules of Lupinus mariae-josephae, a lupine endemic of basic-lime soils in Eastern Spain.</title>
        <authorList>
            <person name="Duran D."/>
            <person name="Rey L."/>
            <person name="Navarro A."/>
            <person name="Busquets A."/>
            <person name="Imperial J."/>
            <person name="Ruiz-Argueso T."/>
        </authorList>
    </citation>
    <scope>NUCLEOTIDE SEQUENCE [LARGE SCALE GENOMIC DNA]</scope>
    <source>
        <strain evidence="2 3">Ro19</strain>
    </source>
</reference>
<gene>
    <name evidence="2" type="ORF">CQ13_38340</name>
</gene>
<evidence type="ECO:0000313" key="3">
    <source>
        <dbReference type="Proteomes" id="UP000052023"/>
    </source>
</evidence>
<dbReference type="OrthoDB" id="9803459at2"/>
<organism evidence="2 3">
    <name type="scientific">Bradyrhizobium retamae</name>
    <dbReference type="NCBI Taxonomy" id="1300035"/>
    <lineage>
        <taxon>Bacteria</taxon>
        <taxon>Pseudomonadati</taxon>
        <taxon>Pseudomonadota</taxon>
        <taxon>Alphaproteobacteria</taxon>
        <taxon>Hyphomicrobiales</taxon>
        <taxon>Nitrobacteraceae</taxon>
        <taxon>Bradyrhizobium</taxon>
    </lineage>
</organism>
<proteinExistence type="predicted"/>